<dbReference type="InterPro" id="IPR004883">
    <property type="entry name" value="LOB"/>
</dbReference>
<dbReference type="Proteomes" id="UP001141552">
    <property type="component" value="Unassembled WGS sequence"/>
</dbReference>
<evidence type="ECO:0000313" key="5">
    <source>
        <dbReference type="Proteomes" id="UP001141552"/>
    </source>
</evidence>
<organism evidence="4 5">
    <name type="scientific">Turnera subulata</name>
    <dbReference type="NCBI Taxonomy" id="218843"/>
    <lineage>
        <taxon>Eukaryota</taxon>
        <taxon>Viridiplantae</taxon>
        <taxon>Streptophyta</taxon>
        <taxon>Embryophyta</taxon>
        <taxon>Tracheophyta</taxon>
        <taxon>Spermatophyta</taxon>
        <taxon>Magnoliopsida</taxon>
        <taxon>eudicotyledons</taxon>
        <taxon>Gunneridae</taxon>
        <taxon>Pentapetalae</taxon>
        <taxon>rosids</taxon>
        <taxon>fabids</taxon>
        <taxon>Malpighiales</taxon>
        <taxon>Passifloraceae</taxon>
        <taxon>Turnera</taxon>
    </lineage>
</organism>
<dbReference type="EMBL" id="JAKUCV010006488">
    <property type="protein sequence ID" value="KAJ4827089.1"/>
    <property type="molecule type" value="Genomic_DNA"/>
</dbReference>
<comment type="similarity">
    <text evidence="1">Belongs to the LOB domain-containing protein family.</text>
</comment>
<gene>
    <name evidence="4" type="ORF">Tsubulata_034588</name>
</gene>
<comment type="caution">
    <text evidence="4">The sequence shown here is derived from an EMBL/GenBank/DDBJ whole genome shotgun (WGS) entry which is preliminary data.</text>
</comment>
<sequence>MHDFLTQTSPSSSRLQTPETTFHHRPPPHVTTKPSTTNRHHLLAPPFSPLSPLSSTFARHRRRQHVYPTRTTRGPCHYHCITSRQPAPHAACLSTTRYTARQPAASSCRRRLHRPRQPAGKREVEDATRFSGRVDPTGPQPGPSLALLRVCTVTDRTVHRPITVHGGRRESGDRRVGMSCNGCRVLRKGCSETCILRSCLQWITSPEAQGNATLFLAKFFGRSDLMSLISAVPESQRPALFQSLLFEACGRTVNPVNGAVGLLWSGNWHVCQAAVETVLSGGTLTAVPGILAAGVLPPNSDESSDTYTTWAQSMPFAYSSSVNQAVGDHVSVAPKTKVGGGGGRDKRGRDTMSFYTGDSETTSSFGRSCGGGGGDNRKKLLNLFV</sequence>
<accession>A0A9Q0F8V3</accession>
<dbReference type="OrthoDB" id="1922547at2759"/>
<dbReference type="PANTHER" id="PTHR31304">
    <property type="entry name" value="LOB DOMAIN-CONTAINING PROTEIN 38"/>
    <property type="match status" value="1"/>
</dbReference>
<reference evidence="4" key="2">
    <citation type="journal article" date="2023" name="Plants (Basel)">
        <title>Annotation of the Turnera subulata (Passifloraceae) Draft Genome Reveals the S-Locus Evolved after the Divergence of Turneroideae from Passifloroideae in a Stepwise Manner.</title>
        <authorList>
            <person name="Henning P.M."/>
            <person name="Roalson E.H."/>
            <person name="Mir W."/>
            <person name="McCubbin A.G."/>
            <person name="Shore J.S."/>
        </authorList>
    </citation>
    <scope>NUCLEOTIDE SEQUENCE</scope>
    <source>
        <strain evidence="4">F60SS</strain>
    </source>
</reference>
<evidence type="ECO:0000259" key="3">
    <source>
        <dbReference type="PROSITE" id="PS50891"/>
    </source>
</evidence>
<dbReference type="GO" id="GO:0010468">
    <property type="term" value="P:regulation of gene expression"/>
    <property type="evidence" value="ECO:0007669"/>
    <property type="project" value="TreeGrafter"/>
</dbReference>
<feature type="region of interest" description="Disordered" evidence="2">
    <location>
        <begin position="103"/>
        <end position="140"/>
    </location>
</feature>
<keyword evidence="5" id="KW-1185">Reference proteome</keyword>
<feature type="region of interest" description="Disordered" evidence="2">
    <location>
        <begin position="334"/>
        <end position="359"/>
    </location>
</feature>
<feature type="region of interest" description="Disordered" evidence="2">
    <location>
        <begin position="1"/>
        <end position="75"/>
    </location>
</feature>
<evidence type="ECO:0000256" key="1">
    <source>
        <dbReference type="ARBA" id="ARBA00005474"/>
    </source>
</evidence>
<reference evidence="4" key="1">
    <citation type="submission" date="2022-02" db="EMBL/GenBank/DDBJ databases">
        <authorList>
            <person name="Henning P.M."/>
            <person name="McCubbin A.G."/>
            <person name="Shore J.S."/>
        </authorList>
    </citation>
    <scope>NUCLEOTIDE SEQUENCE</scope>
    <source>
        <strain evidence="4">F60SS</strain>
        <tissue evidence="4">Leaves</tissue>
    </source>
</reference>
<dbReference type="AlphaFoldDB" id="A0A9Q0F8V3"/>
<dbReference type="Pfam" id="PF03195">
    <property type="entry name" value="LOB"/>
    <property type="match status" value="1"/>
</dbReference>
<feature type="compositionally biased region" description="Polar residues" evidence="2">
    <location>
        <begin position="1"/>
        <end position="20"/>
    </location>
</feature>
<evidence type="ECO:0000313" key="4">
    <source>
        <dbReference type="EMBL" id="KAJ4827089.1"/>
    </source>
</evidence>
<dbReference type="PANTHER" id="PTHR31304:SF38">
    <property type="entry name" value="LOB DOMAIN-CONTAINING PROTEIN"/>
    <property type="match status" value="1"/>
</dbReference>
<name>A0A9Q0F8V3_9ROSI</name>
<dbReference type="PROSITE" id="PS50891">
    <property type="entry name" value="LOB"/>
    <property type="match status" value="1"/>
</dbReference>
<evidence type="ECO:0000256" key="2">
    <source>
        <dbReference type="SAM" id="MobiDB-lite"/>
    </source>
</evidence>
<feature type="domain" description="LOB" evidence="3">
    <location>
        <begin position="178"/>
        <end position="284"/>
    </location>
</feature>
<protein>
    <recommendedName>
        <fullName evidence="3">LOB domain-containing protein</fullName>
    </recommendedName>
</protein>
<proteinExistence type="inferred from homology"/>